<comment type="caution">
    <text evidence="1">The sequence shown here is derived from an EMBL/GenBank/DDBJ whole genome shotgun (WGS) entry which is preliminary data.</text>
</comment>
<proteinExistence type="predicted"/>
<keyword evidence="2" id="KW-1185">Reference proteome</keyword>
<organism evidence="1 2">
    <name type="scientific">[Emmonsia] crescens</name>
    <dbReference type="NCBI Taxonomy" id="73230"/>
    <lineage>
        <taxon>Eukaryota</taxon>
        <taxon>Fungi</taxon>
        <taxon>Dikarya</taxon>
        <taxon>Ascomycota</taxon>
        <taxon>Pezizomycotina</taxon>
        <taxon>Eurotiomycetes</taxon>
        <taxon>Eurotiomycetidae</taxon>
        <taxon>Onygenales</taxon>
        <taxon>Ajellomycetaceae</taxon>
        <taxon>Emergomyces</taxon>
    </lineage>
</organism>
<gene>
    <name evidence="1" type="ORF">GX50_00820</name>
</gene>
<reference evidence="1 2" key="1">
    <citation type="submission" date="2017-10" db="EMBL/GenBank/DDBJ databases">
        <title>Comparative genomics in systemic dimorphic fungi from Ajellomycetaceae.</title>
        <authorList>
            <person name="Munoz J.F."/>
            <person name="Mcewen J.G."/>
            <person name="Clay O.K."/>
            <person name="Cuomo C.A."/>
        </authorList>
    </citation>
    <scope>NUCLEOTIDE SEQUENCE [LARGE SCALE GENOMIC DNA]</scope>
    <source>
        <strain evidence="1 2">UAMH4076</strain>
    </source>
</reference>
<protein>
    <submittedName>
        <fullName evidence="1">Uncharacterized protein</fullName>
    </submittedName>
</protein>
<name>A0A2B7ZRN6_9EURO</name>
<dbReference type="AlphaFoldDB" id="A0A2B7ZRN6"/>
<accession>A0A2B7ZRN6</accession>
<evidence type="ECO:0000313" key="1">
    <source>
        <dbReference type="EMBL" id="PGH36315.1"/>
    </source>
</evidence>
<dbReference type="Proteomes" id="UP000226031">
    <property type="component" value="Unassembled WGS sequence"/>
</dbReference>
<sequence>MDAMRYAMQRAGNLQIRDFDVSGKRIEDNSLSIIEYKVAPCLAQPLYDIPGCPVSLDYGSHLNK</sequence>
<evidence type="ECO:0000313" key="2">
    <source>
        <dbReference type="Proteomes" id="UP000226031"/>
    </source>
</evidence>
<dbReference type="EMBL" id="PDND01000009">
    <property type="protein sequence ID" value="PGH36315.1"/>
    <property type="molecule type" value="Genomic_DNA"/>
</dbReference>